<proteinExistence type="inferred from homology"/>
<name>A0A4R1BC56_9BACT</name>
<dbReference type="GO" id="GO:0004348">
    <property type="term" value="F:glucosylceramidase activity"/>
    <property type="evidence" value="ECO:0007669"/>
    <property type="project" value="InterPro"/>
</dbReference>
<gene>
    <name evidence="7" type="ORF">EPD60_09575</name>
</gene>
<dbReference type="Pfam" id="PF02055">
    <property type="entry name" value="Glyco_hydro_30"/>
    <property type="match status" value="1"/>
</dbReference>
<dbReference type="InterPro" id="IPR013780">
    <property type="entry name" value="Glyco_hydro_b"/>
</dbReference>
<reference evidence="7 8" key="1">
    <citation type="submission" date="2019-03" db="EMBL/GenBank/DDBJ databases">
        <authorList>
            <person name="Kim M.K.M."/>
        </authorList>
    </citation>
    <scope>NUCLEOTIDE SEQUENCE [LARGE SCALE GENOMIC DNA]</scope>
    <source>
        <strain evidence="7 8">17J68-12</strain>
    </source>
</reference>
<dbReference type="PANTHER" id="PTHR11069:SF23">
    <property type="entry name" value="LYSOSOMAL ACID GLUCOSYLCERAMIDASE"/>
    <property type="match status" value="1"/>
</dbReference>
<evidence type="ECO:0000259" key="5">
    <source>
        <dbReference type="Pfam" id="PF02055"/>
    </source>
</evidence>
<dbReference type="InterPro" id="IPR001139">
    <property type="entry name" value="Glyco_hydro_30"/>
</dbReference>
<sequence length="472" mass="50067">MLTLAFALACSRKSGSAPAPPVEPPPVSPAGDAVAWWLTTGGGNALLQQQASLAFGTGTNTFPVIDVDSTQRFQSMDGFGYTLTGGSAQLINAMSASSGAALLQELFGTGGDAIGVSYLRISIGASDLSAAPFTYNELQAGQIDTLQQQFSIAAENADLVPLLKQIVQIQPGIKILGSPWTAPRWMKSNGSYIGGSLLPQYYRAYARYFVKYIQAMQAEGIRIDAVTVQNEPQHGGNNPSMVMSATEQADFVKNHLGPMFAAAGITTKIIVWDHNADNPGYPIQVLNDPAAKAYIDGSAFHLYAGNISALTQVHNAHPDRNVYFTEQWIGGPGNFGGDLKWHIENLMGGAPRNWSRNVLEWNLAADANYGPHTDQGGCSTCLGALTISGNSVLRNTAYYVVAHSSRFVPQGSVRVQSSIVTGLPNVAYTTPAGKKVLLVLNSGGTPRSFNIRQGGRQVTALLEGGAVGTFVW</sequence>
<keyword evidence="4" id="KW-0326">Glycosidase</keyword>
<protein>
    <submittedName>
        <fullName evidence="7">Glucosylceramidase</fullName>
    </submittedName>
</protein>
<dbReference type="InterPro" id="IPR017853">
    <property type="entry name" value="GH"/>
</dbReference>
<feature type="domain" description="Glycosyl hydrolase family 30 TIM-barrel" evidence="5">
    <location>
        <begin position="77"/>
        <end position="408"/>
    </location>
</feature>
<keyword evidence="2" id="KW-0732">Signal</keyword>
<keyword evidence="3 4" id="KW-0378">Hydrolase</keyword>
<dbReference type="AlphaFoldDB" id="A0A4R1BC56"/>
<evidence type="ECO:0000313" key="7">
    <source>
        <dbReference type="EMBL" id="TCJ14621.1"/>
    </source>
</evidence>
<dbReference type="GO" id="GO:0006680">
    <property type="term" value="P:glucosylceramide catabolic process"/>
    <property type="evidence" value="ECO:0007669"/>
    <property type="project" value="TreeGrafter"/>
</dbReference>
<dbReference type="OrthoDB" id="9806701at2"/>
<evidence type="ECO:0000256" key="1">
    <source>
        <dbReference type="ARBA" id="ARBA00005382"/>
    </source>
</evidence>
<evidence type="ECO:0000256" key="3">
    <source>
        <dbReference type="ARBA" id="ARBA00022801"/>
    </source>
</evidence>
<evidence type="ECO:0000259" key="6">
    <source>
        <dbReference type="Pfam" id="PF17189"/>
    </source>
</evidence>
<dbReference type="Pfam" id="PF17189">
    <property type="entry name" value="Glyco_hydro_30C"/>
    <property type="match status" value="1"/>
</dbReference>
<dbReference type="InterPro" id="IPR033453">
    <property type="entry name" value="Glyco_hydro_30_TIM-barrel"/>
</dbReference>
<dbReference type="InterPro" id="IPR033452">
    <property type="entry name" value="GH30_C"/>
</dbReference>
<evidence type="ECO:0000256" key="2">
    <source>
        <dbReference type="ARBA" id="ARBA00022729"/>
    </source>
</evidence>
<evidence type="ECO:0000256" key="4">
    <source>
        <dbReference type="RuleBase" id="RU361188"/>
    </source>
</evidence>
<dbReference type="Proteomes" id="UP000295334">
    <property type="component" value="Unassembled WGS sequence"/>
</dbReference>
<dbReference type="SUPFAM" id="SSF51445">
    <property type="entry name" value="(Trans)glycosidases"/>
    <property type="match status" value="1"/>
</dbReference>
<dbReference type="GO" id="GO:0016020">
    <property type="term" value="C:membrane"/>
    <property type="evidence" value="ECO:0007669"/>
    <property type="project" value="GOC"/>
</dbReference>
<evidence type="ECO:0000313" key="8">
    <source>
        <dbReference type="Proteomes" id="UP000295334"/>
    </source>
</evidence>
<feature type="domain" description="Glycosyl hydrolase family 30 beta sandwich" evidence="6">
    <location>
        <begin position="411"/>
        <end position="470"/>
    </location>
</feature>
<dbReference type="Gene3D" id="3.20.20.80">
    <property type="entry name" value="Glycosidases"/>
    <property type="match status" value="1"/>
</dbReference>
<dbReference type="EMBL" id="SJZI01000042">
    <property type="protein sequence ID" value="TCJ14621.1"/>
    <property type="molecule type" value="Genomic_DNA"/>
</dbReference>
<dbReference type="Gene3D" id="2.60.40.1180">
    <property type="entry name" value="Golgi alpha-mannosidase II"/>
    <property type="match status" value="1"/>
</dbReference>
<comment type="caution">
    <text evidence="7">The sequence shown here is derived from an EMBL/GenBank/DDBJ whole genome shotgun (WGS) entry which is preliminary data.</text>
</comment>
<comment type="similarity">
    <text evidence="1 4">Belongs to the glycosyl hydrolase 30 family.</text>
</comment>
<dbReference type="PANTHER" id="PTHR11069">
    <property type="entry name" value="GLUCOSYLCERAMIDASE"/>
    <property type="match status" value="1"/>
</dbReference>
<keyword evidence="8" id="KW-1185">Reference proteome</keyword>
<organism evidence="7 8">
    <name type="scientific">Flaviaesturariibacter flavus</name>
    <dbReference type="NCBI Taxonomy" id="2502780"/>
    <lineage>
        <taxon>Bacteria</taxon>
        <taxon>Pseudomonadati</taxon>
        <taxon>Bacteroidota</taxon>
        <taxon>Chitinophagia</taxon>
        <taxon>Chitinophagales</taxon>
        <taxon>Chitinophagaceae</taxon>
        <taxon>Flaviaestuariibacter</taxon>
    </lineage>
</organism>
<accession>A0A4R1BC56</accession>